<evidence type="ECO:0000313" key="8">
    <source>
        <dbReference type="Proteomes" id="UP001221757"/>
    </source>
</evidence>
<dbReference type="EMBL" id="JARKIE010000003">
    <property type="protein sequence ID" value="KAJ7708851.1"/>
    <property type="molecule type" value="Genomic_DNA"/>
</dbReference>
<dbReference type="InterPro" id="IPR029058">
    <property type="entry name" value="AB_hydrolase_fold"/>
</dbReference>
<feature type="signal peptide" evidence="5">
    <location>
        <begin position="1"/>
        <end position="18"/>
    </location>
</feature>
<accession>A0AAD7GZL5</accession>
<comment type="caution">
    <text evidence="7">The sequence shown here is derived from an EMBL/GenBank/DDBJ whole genome shotgun (WGS) entry which is preliminary data.</text>
</comment>
<dbReference type="InterPro" id="IPR002921">
    <property type="entry name" value="Fungal_lipase-type"/>
</dbReference>
<dbReference type="Gene3D" id="3.40.50.1820">
    <property type="entry name" value="alpha/beta hydrolase"/>
    <property type="match status" value="1"/>
</dbReference>
<evidence type="ECO:0000256" key="5">
    <source>
        <dbReference type="SAM" id="SignalP"/>
    </source>
</evidence>
<dbReference type="PANTHER" id="PTHR45856">
    <property type="entry name" value="ALPHA/BETA-HYDROLASES SUPERFAMILY PROTEIN"/>
    <property type="match status" value="1"/>
</dbReference>
<feature type="chain" id="PRO_5042119744" evidence="5">
    <location>
        <begin position="19"/>
        <end position="307"/>
    </location>
</feature>
<evidence type="ECO:0000259" key="6">
    <source>
        <dbReference type="Pfam" id="PF01764"/>
    </source>
</evidence>
<evidence type="ECO:0000256" key="4">
    <source>
        <dbReference type="ARBA" id="ARBA00048461"/>
    </source>
</evidence>
<evidence type="ECO:0000313" key="7">
    <source>
        <dbReference type="EMBL" id="KAJ7708851.1"/>
    </source>
</evidence>
<proteinExistence type="inferred from homology"/>
<dbReference type="PANTHER" id="PTHR45856:SF25">
    <property type="entry name" value="FUNGAL LIPASE-LIKE DOMAIN-CONTAINING PROTEIN"/>
    <property type="match status" value="1"/>
</dbReference>
<keyword evidence="1" id="KW-1015">Disulfide bond</keyword>
<comment type="similarity">
    <text evidence="2">Belongs to the AB hydrolase superfamily. Lipase family. Class 3 subfamily.</text>
</comment>
<evidence type="ECO:0000256" key="1">
    <source>
        <dbReference type="ARBA" id="ARBA00023157"/>
    </source>
</evidence>
<dbReference type="SUPFAM" id="SSF53474">
    <property type="entry name" value="alpha/beta-Hydrolases"/>
    <property type="match status" value="1"/>
</dbReference>
<dbReference type="CDD" id="cd00519">
    <property type="entry name" value="Lipase_3"/>
    <property type="match status" value="1"/>
</dbReference>
<gene>
    <name evidence="7" type="ORF">B0H17DRAFT_1264295</name>
</gene>
<evidence type="ECO:0000256" key="3">
    <source>
        <dbReference type="ARBA" id="ARBA00047591"/>
    </source>
</evidence>
<feature type="domain" description="Fungal lipase-type" evidence="6">
    <location>
        <begin position="112"/>
        <end position="245"/>
    </location>
</feature>
<dbReference type="GO" id="GO:0006629">
    <property type="term" value="P:lipid metabolic process"/>
    <property type="evidence" value="ECO:0007669"/>
    <property type="project" value="InterPro"/>
</dbReference>
<organism evidence="7 8">
    <name type="scientific">Mycena rosella</name>
    <name type="common">Pink bonnet</name>
    <name type="synonym">Agaricus rosellus</name>
    <dbReference type="NCBI Taxonomy" id="1033263"/>
    <lineage>
        <taxon>Eukaryota</taxon>
        <taxon>Fungi</taxon>
        <taxon>Dikarya</taxon>
        <taxon>Basidiomycota</taxon>
        <taxon>Agaricomycotina</taxon>
        <taxon>Agaricomycetes</taxon>
        <taxon>Agaricomycetidae</taxon>
        <taxon>Agaricales</taxon>
        <taxon>Marasmiineae</taxon>
        <taxon>Mycenaceae</taxon>
        <taxon>Mycena</taxon>
    </lineage>
</organism>
<evidence type="ECO:0000256" key="2">
    <source>
        <dbReference type="ARBA" id="ARBA00043996"/>
    </source>
</evidence>
<dbReference type="Proteomes" id="UP001221757">
    <property type="component" value="Unassembled WGS sequence"/>
</dbReference>
<feature type="non-terminal residue" evidence="7">
    <location>
        <position position="1"/>
    </location>
</feature>
<protein>
    <submittedName>
        <fullName evidence="7">Lipase class 3 family protein</fullName>
    </submittedName>
</protein>
<dbReference type="Pfam" id="PF01764">
    <property type="entry name" value="Lipase_3"/>
    <property type="match status" value="1"/>
</dbReference>
<name>A0AAD7GZL5_MYCRO</name>
<reference evidence="7" key="1">
    <citation type="submission" date="2023-03" db="EMBL/GenBank/DDBJ databases">
        <title>Massive genome expansion in bonnet fungi (Mycena s.s.) driven by repeated elements and novel gene families across ecological guilds.</title>
        <authorList>
            <consortium name="Lawrence Berkeley National Laboratory"/>
            <person name="Harder C.B."/>
            <person name="Miyauchi S."/>
            <person name="Viragh M."/>
            <person name="Kuo A."/>
            <person name="Thoen E."/>
            <person name="Andreopoulos B."/>
            <person name="Lu D."/>
            <person name="Skrede I."/>
            <person name="Drula E."/>
            <person name="Henrissat B."/>
            <person name="Morin E."/>
            <person name="Kohler A."/>
            <person name="Barry K."/>
            <person name="LaButti K."/>
            <person name="Morin E."/>
            <person name="Salamov A."/>
            <person name="Lipzen A."/>
            <person name="Mereny Z."/>
            <person name="Hegedus B."/>
            <person name="Baldrian P."/>
            <person name="Stursova M."/>
            <person name="Weitz H."/>
            <person name="Taylor A."/>
            <person name="Grigoriev I.V."/>
            <person name="Nagy L.G."/>
            <person name="Martin F."/>
            <person name="Kauserud H."/>
        </authorList>
    </citation>
    <scope>NUCLEOTIDE SEQUENCE</scope>
    <source>
        <strain evidence="7">CBHHK067</strain>
    </source>
</reference>
<comment type="catalytic activity">
    <reaction evidence="3">
        <text>a diacylglycerol + H2O = a monoacylglycerol + a fatty acid + H(+)</text>
        <dbReference type="Rhea" id="RHEA:32731"/>
        <dbReference type="ChEBI" id="CHEBI:15377"/>
        <dbReference type="ChEBI" id="CHEBI:15378"/>
        <dbReference type="ChEBI" id="CHEBI:17408"/>
        <dbReference type="ChEBI" id="CHEBI:18035"/>
        <dbReference type="ChEBI" id="CHEBI:28868"/>
    </reaction>
</comment>
<keyword evidence="8" id="KW-1185">Reference proteome</keyword>
<comment type="catalytic activity">
    <reaction evidence="4">
        <text>a monoacylglycerol + H2O = glycerol + a fatty acid + H(+)</text>
        <dbReference type="Rhea" id="RHEA:15245"/>
        <dbReference type="ChEBI" id="CHEBI:15377"/>
        <dbReference type="ChEBI" id="CHEBI:15378"/>
        <dbReference type="ChEBI" id="CHEBI:17408"/>
        <dbReference type="ChEBI" id="CHEBI:17754"/>
        <dbReference type="ChEBI" id="CHEBI:28868"/>
    </reaction>
</comment>
<dbReference type="AlphaFoldDB" id="A0AAD7GZL5"/>
<dbReference type="InterPro" id="IPR051218">
    <property type="entry name" value="Sec_MonoDiacylglyc_Lipase"/>
</dbReference>
<keyword evidence="5" id="KW-0732">Signal</keyword>
<sequence>MCLFALALAGPLVVPGHAAPASAAPRSNQGITALSAAQVATYRPYTFFASTGYCPANFTLTWSCGVNCLANSDFQPIASGGDGELVQYWFVGYSPSLKRVIVVHEGTRLESIVSMLTDVSLLQTTLTSALFPGIGYGIAVHSGFALEHARTASNVLAAVKTGLAKYGASHVTVVDHSLVSGALALLDSVYLPLHLPASVKFITVAYGLPRARIVGNQAFADYVDAHLSLTHINNQEDIVPSIPPQFLLVADYRHPAGEIHIQASGEWDACPGQENDSELCSAGDVPNIWRALFQTTWVRTTGWRSLA</sequence>